<dbReference type="InterPro" id="IPR053347">
    <property type="entry name" value="Axonemal_MT_stabilizer"/>
</dbReference>
<protein>
    <submittedName>
        <fullName evidence="1">Uncharacterized protein</fullName>
    </submittedName>
</protein>
<evidence type="ECO:0000313" key="2">
    <source>
        <dbReference type="Proteomes" id="UP001153954"/>
    </source>
</evidence>
<accession>A0AAU9TRJ1</accession>
<dbReference type="AlphaFoldDB" id="A0AAU9TRJ1"/>
<organism evidence="1 2">
    <name type="scientific">Euphydryas editha</name>
    <name type="common">Edith's checkerspot</name>
    <dbReference type="NCBI Taxonomy" id="104508"/>
    <lineage>
        <taxon>Eukaryota</taxon>
        <taxon>Metazoa</taxon>
        <taxon>Ecdysozoa</taxon>
        <taxon>Arthropoda</taxon>
        <taxon>Hexapoda</taxon>
        <taxon>Insecta</taxon>
        <taxon>Pterygota</taxon>
        <taxon>Neoptera</taxon>
        <taxon>Endopterygota</taxon>
        <taxon>Lepidoptera</taxon>
        <taxon>Glossata</taxon>
        <taxon>Ditrysia</taxon>
        <taxon>Papilionoidea</taxon>
        <taxon>Nymphalidae</taxon>
        <taxon>Nymphalinae</taxon>
        <taxon>Euphydryas</taxon>
    </lineage>
</organism>
<gene>
    <name evidence="1" type="ORF">EEDITHA_LOCUS6260</name>
</gene>
<dbReference type="Proteomes" id="UP001153954">
    <property type="component" value="Unassembled WGS sequence"/>
</dbReference>
<proteinExistence type="predicted"/>
<sequence length="347" mass="41056">MQANYPDKLPLTSWDTVNINYPIKKFPETGVSSETIAREWRSPPDVLKALKTPVEEEKQYNRDYTVTLDFLRTQTKLDYGYKTPEAYRFNKHTSCSDNVFIYPPSKKLEDRTPSEKVHGTSEMKSLYKAPVRASRLITDKDQFKHPASLHLEPKVEPFQKEIEQWDTTYEGFEKYLDPYLTTNRLNHRPFTADQLSRSSNTRDILTYYTYSNTPWVRCSKPNTAQWRLPLSKPKSVYDREKFKEAFREIRTHNKLNWVPRTFHTETMDNFTQPSSRSKSQICDEEKEVRSHFQRCIANLKTNAQQEQFSIKHFYTTENSHVGSGKPICSIIDQHFEKNKKLEQREKK</sequence>
<dbReference type="PANTHER" id="PTHR37404">
    <property type="entry name" value="HCG1796489"/>
    <property type="match status" value="1"/>
</dbReference>
<evidence type="ECO:0000313" key="1">
    <source>
        <dbReference type="EMBL" id="CAH2090289.1"/>
    </source>
</evidence>
<reference evidence="1" key="1">
    <citation type="submission" date="2022-03" db="EMBL/GenBank/DDBJ databases">
        <authorList>
            <person name="Tunstrom K."/>
        </authorList>
    </citation>
    <scope>NUCLEOTIDE SEQUENCE</scope>
</reference>
<name>A0AAU9TRJ1_EUPED</name>
<keyword evidence="2" id="KW-1185">Reference proteome</keyword>
<dbReference type="EMBL" id="CAKOGL010000009">
    <property type="protein sequence ID" value="CAH2090289.1"/>
    <property type="molecule type" value="Genomic_DNA"/>
</dbReference>
<comment type="caution">
    <text evidence="1">The sequence shown here is derived from an EMBL/GenBank/DDBJ whole genome shotgun (WGS) entry which is preliminary data.</text>
</comment>
<dbReference type="PANTHER" id="PTHR37404:SF1">
    <property type="entry name" value="HCG1796489"/>
    <property type="match status" value="1"/>
</dbReference>